<evidence type="ECO:0000313" key="2">
    <source>
        <dbReference type="Proteomes" id="UP000001542"/>
    </source>
</evidence>
<dbReference type="VEuPathDB" id="TrichDB:TVAG_219730"/>
<gene>
    <name evidence="1" type="ORF">TVAG_219730</name>
</gene>
<dbReference type="InParanoid" id="A2DXT1"/>
<dbReference type="KEGG" id="tva:4772787"/>
<accession>A2DXT1</accession>
<proteinExistence type="predicted"/>
<organism evidence="1 2">
    <name type="scientific">Trichomonas vaginalis (strain ATCC PRA-98 / G3)</name>
    <dbReference type="NCBI Taxonomy" id="412133"/>
    <lineage>
        <taxon>Eukaryota</taxon>
        <taxon>Metamonada</taxon>
        <taxon>Parabasalia</taxon>
        <taxon>Trichomonadida</taxon>
        <taxon>Trichomonadidae</taxon>
        <taxon>Trichomonas</taxon>
    </lineage>
</organism>
<protein>
    <submittedName>
        <fullName evidence="1">Uncharacterized protein</fullName>
    </submittedName>
</protein>
<dbReference type="AlphaFoldDB" id="A2DXT1"/>
<reference evidence="1" key="1">
    <citation type="submission" date="2006-10" db="EMBL/GenBank/DDBJ databases">
        <authorList>
            <person name="Amadeo P."/>
            <person name="Zhao Q."/>
            <person name="Wortman J."/>
            <person name="Fraser-Liggett C."/>
            <person name="Carlton J."/>
        </authorList>
    </citation>
    <scope>NUCLEOTIDE SEQUENCE</scope>
    <source>
        <strain evidence="1">G3</strain>
    </source>
</reference>
<dbReference type="EMBL" id="DS113265">
    <property type="protein sequence ID" value="EAY14791.1"/>
    <property type="molecule type" value="Genomic_DNA"/>
</dbReference>
<reference evidence="1" key="2">
    <citation type="journal article" date="2007" name="Science">
        <title>Draft genome sequence of the sexually transmitted pathogen Trichomonas vaginalis.</title>
        <authorList>
            <person name="Carlton J.M."/>
            <person name="Hirt R.P."/>
            <person name="Silva J.C."/>
            <person name="Delcher A.L."/>
            <person name="Schatz M."/>
            <person name="Zhao Q."/>
            <person name="Wortman J.R."/>
            <person name="Bidwell S.L."/>
            <person name="Alsmark U.C.M."/>
            <person name="Besteiro S."/>
            <person name="Sicheritz-Ponten T."/>
            <person name="Noel C.J."/>
            <person name="Dacks J.B."/>
            <person name="Foster P.G."/>
            <person name="Simillion C."/>
            <person name="Van de Peer Y."/>
            <person name="Miranda-Saavedra D."/>
            <person name="Barton G.J."/>
            <person name="Westrop G.D."/>
            <person name="Mueller S."/>
            <person name="Dessi D."/>
            <person name="Fiori P.L."/>
            <person name="Ren Q."/>
            <person name="Paulsen I."/>
            <person name="Zhang H."/>
            <person name="Bastida-Corcuera F.D."/>
            <person name="Simoes-Barbosa A."/>
            <person name="Brown M.T."/>
            <person name="Hayes R.D."/>
            <person name="Mukherjee M."/>
            <person name="Okumura C.Y."/>
            <person name="Schneider R."/>
            <person name="Smith A.J."/>
            <person name="Vanacova S."/>
            <person name="Villalvazo M."/>
            <person name="Haas B.J."/>
            <person name="Pertea M."/>
            <person name="Feldblyum T.V."/>
            <person name="Utterback T.R."/>
            <person name="Shu C.L."/>
            <person name="Osoegawa K."/>
            <person name="de Jong P.J."/>
            <person name="Hrdy I."/>
            <person name="Horvathova L."/>
            <person name="Zubacova Z."/>
            <person name="Dolezal P."/>
            <person name="Malik S.B."/>
            <person name="Logsdon J.M. Jr."/>
            <person name="Henze K."/>
            <person name="Gupta A."/>
            <person name="Wang C.C."/>
            <person name="Dunne R.L."/>
            <person name="Upcroft J.A."/>
            <person name="Upcroft P."/>
            <person name="White O."/>
            <person name="Salzberg S.L."/>
            <person name="Tang P."/>
            <person name="Chiu C.-H."/>
            <person name="Lee Y.-S."/>
            <person name="Embley T.M."/>
            <person name="Coombs G.H."/>
            <person name="Mottram J.C."/>
            <person name="Tachezy J."/>
            <person name="Fraser-Liggett C.M."/>
            <person name="Johnson P.J."/>
        </authorList>
    </citation>
    <scope>NUCLEOTIDE SEQUENCE [LARGE SCALE GENOMIC DNA]</scope>
    <source>
        <strain evidence="1">G3</strain>
    </source>
</reference>
<sequence>MSYNQLVQDLIATRKVRKFKSASHQNAKDHNEIMKRVNTNGVKIDLVMEILKNVYGGRVTVEALLNFAKSLAIKIHKRLDRLALRNRNALLCWYAENWTQIYPHLGSFNRFMDKGNLLNENLPIRNQAESFIDPSDIRQLLNHH</sequence>
<dbReference type="VEuPathDB" id="TrichDB:TVAGG3_0683410"/>
<evidence type="ECO:0000313" key="1">
    <source>
        <dbReference type="EMBL" id="EAY14791.1"/>
    </source>
</evidence>
<name>A2DXT1_TRIV3</name>
<keyword evidence="2" id="KW-1185">Reference proteome</keyword>
<dbReference type="Proteomes" id="UP000001542">
    <property type="component" value="Unassembled WGS sequence"/>
</dbReference>
<dbReference type="RefSeq" id="XP_001327014.1">
    <property type="nucleotide sequence ID" value="XM_001326979.1"/>
</dbReference>